<evidence type="ECO:0000256" key="1">
    <source>
        <dbReference type="ARBA" id="ARBA00022679"/>
    </source>
</evidence>
<dbReference type="Proteomes" id="UP000605805">
    <property type="component" value="Unassembled WGS sequence"/>
</dbReference>
<dbReference type="SUPFAM" id="SSF53613">
    <property type="entry name" value="Ribokinase-like"/>
    <property type="match status" value="1"/>
</dbReference>
<evidence type="ECO:0000313" key="4">
    <source>
        <dbReference type="EMBL" id="HIP57450.1"/>
    </source>
</evidence>
<accession>A0A832YTF6</accession>
<proteinExistence type="predicted"/>
<dbReference type="AlphaFoldDB" id="A0A832YTF6"/>
<keyword evidence="2 4" id="KW-0418">Kinase</keyword>
<dbReference type="EMBL" id="DQTV01000101">
    <property type="protein sequence ID" value="HIP57450.1"/>
    <property type="molecule type" value="Genomic_DNA"/>
</dbReference>
<dbReference type="InterPro" id="IPR002139">
    <property type="entry name" value="Ribo/fructo_kinase"/>
</dbReference>
<dbReference type="Gene3D" id="3.40.1190.20">
    <property type="match status" value="1"/>
</dbReference>
<keyword evidence="1" id="KW-0808">Transferase</keyword>
<protein>
    <submittedName>
        <fullName evidence="4">Carbohydrate kinase family protein</fullName>
    </submittedName>
</protein>
<evidence type="ECO:0000313" key="5">
    <source>
        <dbReference type="Proteomes" id="UP000605805"/>
    </source>
</evidence>
<dbReference type="PANTHER" id="PTHR10584:SF167">
    <property type="entry name" value="PFKB DOMAIN PROTEIN"/>
    <property type="match status" value="1"/>
</dbReference>
<sequence length="318" mass="34235">MTIYVSGRLNVDYILMLQTPLIRGEKAVATELVVDYGGSGGNVATAIVRFIRKPGCVRFVGCVGSDVHGKSYVELLKSEGVDTTLIRTVANAPTGLAIVLVEPGGIATVISYRGANEVCSVDLGSLNDMKLLVLTNPPIELAYKLIDCAIKSSSGIVVDPSRGWTTINQLKALLEAKLCILAPNDNELMWLTGTHSLKHAIFTTLRVLPSCKLAIKRGSLGVLYVDPDQSMAIEIPALPVGEIGLRVLSTAGCGDTFTGVLSAALYEGWNLVEALQLAVVAAGIKATRLRTRDIPYREEVIELYERVKTKLSVRERKL</sequence>
<dbReference type="InterPro" id="IPR011611">
    <property type="entry name" value="PfkB_dom"/>
</dbReference>
<feature type="domain" description="Carbohydrate kinase PfkB" evidence="3">
    <location>
        <begin position="5"/>
        <end position="292"/>
    </location>
</feature>
<gene>
    <name evidence="4" type="ORF">EYH02_05225</name>
</gene>
<dbReference type="GO" id="GO:0016301">
    <property type="term" value="F:kinase activity"/>
    <property type="evidence" value="ECO:0007669"/>
    <property type="project" value="UniProtKB-KW"/>
</dbReference>
<reference evidence="4" key="1">
    <citation type="journal article" date="2020" name="ISME J.">
        <title>Gammaproteobacteria mediating utilization of methyl-, sulfur- and petroleum organic compounds in deep ocean hydrothermal plumes.</title>
        <authorList>
            <person name="Zhou Z."/>
            <person name="Liu Y."/>
            <person name="Pan J."/>
            <person name="Cron B.R."/>
            <person name="Toner B.M."/>
            <person name="Anantharaman K."/>
            <person name="Breier J.A."/>
            <person name="Dick G.J."/>
            <person name="Li M."/>
        </authorList>
    </citation>
    <scope>NUCLEOTIDE SEQUENCE</scope>
    <source>
        <strain evidence="4">SZUA-1435</strain>
    </source>
</reference>
<dbReference type="GO" id="GO:0006796">
    <property type="term" value="P:phosphate-containing compound metabolic process"/>
    <property type="evidence" value="ECO:0007669"/>
    <property type="project" value="UniProtKB-ARBA"/>
</dbReference>
<comment type="caution">
    <text evidence="4">The sequence shown here is derived from an EMBL/GenBank/DDBJ whole genome shotgun (WGS) entry which is preliminary data.</text>
</comment>
<name>A0A832YTF6_9CREN</name>
<dbReference type="Pfam" id="PF00294">
    <property type="entry name" value="PfkB"/>
    <property type="match status" value="1"/>
</dbReference>
<organism evidence="4 5">
    <name type="scientific">Ignisphaera aggregans</name>
    <dbReference type="NCBI Taxonomy" id="334771"/>
    <lineage>
        <taxon>Archaea</taxon>
        <taxon>Thermoproteota</taxon>
        <taxon>Thermoprotei</taxon>
        <taxon>Desulfurococcales</taxon>
        <taxon>Desulfurococcaceae</taxon>
        <taxon>Ignisphaera</taxon>
    </lineage>
</organism>
<evidence type="ECO:0000259" key="3">
    <source>
        <dbReference type="Pfam" id="PF00294"/>
    </source>
</evidence>
<dbReference type="PRINTS" id="PR00990">
    <property type="entry name" value="RIBOKINASE"/>
</dbReference>
<dbReference type="PANTHER" id="PTHR10584">
    <property type="entry name" value="SUGAR KINASE"/>
    <property type="match status" value="1"/>
</dbReference>
<dbReference type="InterPro" id="IPR029056">
    <property type="entry name" value="Ribokinase-like"/>
</dbReference>
<evidence type="ECO:0000256" key="2">
    <source>
        <dbReference type="ARBA" id="ARBA00022777"/>
    </source>
</evidence>